<evidence type="ECO:0000313" key="12">
    <source>
        <dbReference type="Proteomes" id="UP000608071"/>
    </source>
</evidence>
<comment type="caution">
    <text evidence="11">The sequence shown here is derived from an EMBL/GenBank/DDBJ whole genome shotgun (WGS) entry which is preliminary data.</text>
</comment>
<accession>A0ABR8SW73</accession>
<organism evidence="11 12">
    <name type="scientific">Paenibacillus gallinarum</name>
    <dbReference type="NCBI Taxonomy" id="2762232"/>
    <lineage>
        <taxon>Bacteria</taxon>
        <taxon>Bacillati</taxon>
        <taxon>Bacillota</taxon>
        <taxon>Bacilli</taxon>
        <taxon>Bacillales</taxon>
        <taxon>Paenibacillaceae</taxon>
        <taxon>Paenibacillus</taxon>
    </lineage>
</organism>
<dbReference type="InterPro" id="IPR008921">
    <property type="entry name" value="DNA_pol3_clamp-load_cplx_C"/>
</dbReference>
<dbReference type="Pfam" id="PF21694">
    <property type="entry name" value="DNA_pol3_delta_C"/>
    <property type="match status" value="1"/>
</dbReference>
<evidence type="ECO:0000313" key="11">
    <source>
        <dbReference type="EMBL" id="MBD7967558.1"/>
    </source>
</evidence>
<dbReference type="Gene3D" id="1.20.272.10">
    <property type="match status" value="1"/>
</dbReference>
<keyword evidence="6" id="KW-0239">DNA-directed DNA polymerase</keyword>
<feature type="domain" description="DNA polymerase III delta subunit-like C-terminal" evidence="10">
    <location>
        <begin position="216"/>
        <end position="336"/>
    </location>
</feature>
<dbReference type="Gene3D" id="3.40.50.300">
    <property type="entry name" value="P-loop containing nucleotide triphosphate hydrolases"/>
    <property type="match status" value="1"/>
</dbReference>
<dbReference type="InterPro" id="IPR010372">
    <property type="entry name" value="DNA_pol3_delta_N"/>
</dbReference>
<sequence>MDVKTAVKAIRKGEPASVYLLYGTEKYSIKQFTDVLKEQLIEEEHRDFAMASYDTAETPIEQIIEEAETVPFLVPRKLIFVRDQNLFTAGKDTKIEHKMETLITYLDNPVDYSILVFLVQGEKLDERKKIVKTTKSKATVLSFGPMHGEELTSWLVKQAASRKVTMGQEAAETLIQRAGTSLQTLSAEVDKLCLYAGEGGTLSKLNVEDLVARNTEQNIFAMVEDIANLRLGKALDIFYELLKQKEEPIKIAALISRQFRIILQVKELGAQSYSQQQIASQLGLHPYAVKIAGEQSKKFPADRLRLILKSLADLDYQMKTGAIDKVLGLELFLLRLGSNS</sequence>
<evidence type="ECO:0000256" key="2">
    <source>
        <dbReference type="ARBA" id="ARBA00017703"/>
    </source>
</evidence>
<proteinExistence type="inferred from homology"/>
<dbReference type="Gene3D" id="1.10.8.60">
    <property type="match status" value="1"/>
</dbReference>
<dbReference type="GO" id="GO:0003887">
    <property type="term" value="F:DNA-directed DNA polymerase activity"/>
    <property type="evidence" value="ECO:0007669"/>
    <property type="project" value="UniProtKB-EC"/>
</dbReference>
<dbReference type="EC" id="2.7.7.7" evidence="1"/>
<evidence type="ECO:0000256" key="1">
    <source>
        <dbReference type="ARBA" id="ARBA00012417"/>
    </source>
</evidence>
<keyword evidence="12" id="KW-1185">Reference proteome</keyword>
<dbReference type="InterPro" id="IPR005790">
    <property type="entry name" value="DNA_polIII_delta"/>
</dbReference>
<name>A0ABR8SW73_9BACL</name>
<keyword evidence="5" id="KW-0235">DNA replication</keyword>
<evidence type="ECO:0000256" key="7">
    <source>
        <dbReference type="ARBA" id="ARBA00034754"/>
    </source>
</evidence>
<dbReference type="PANTHER" id="PTHR34388">
    <property type="entry name" value="DNA POLYMERASE III SUBUNIT DELTA"/>
    <property type="match status" value="1"/>
</dbReference>
<dbReference type="Pfam" id="PF06144">
    <property type="entry name" value="DNA_pol3_delta"/>
    <property type="match status" value="1"/>
</dbReference>
<evidence type="ECO:0000256" key="4">
    <source>
        <dbReference type="ARBA" id="ARBA00022695"/>
    </source>
</evidence>
<comment type="catalytic activity">
    <reaction evidence="8">
        <text>DNA(n) + a 2'-deoxyribonucleoside 5'-triphosphate = DNA(n+1) + diphosphate</text>
        <dbReference type="Rhea" id="RHEA:22508"/>
        <dbReference type="Rhea" id="RHEA-COMP:17339"/>
        <dbReference type="Rhea" id="RHEA-COMP:17340"/>
        <dbReference type="ChEBI" id="CHEBI:33019"/>
        <dbReference type="ChEBI" id="CHEBI:61560"/>
        <dbReference type="ChEBI" id="CHEBI:173112"/>
        <dbReference type="EC" id="2.7.7.7"/>
    </reaction>
</comment>
<feature type="domain" description="DNA polymerase III delta N-terminal" evidence="9">
    <location>
        <begin position="19"/>
        <end position="142"/>
    </location>
</feature>
<evidence type="ECO:0000259" key="9">
    <source>
        <dbReference type="Pfam" id="PF06144"/>
    </source>
</evidence>
<keyword evidence="4 11" id="KW-0548">Nucleotidyltransferase</keyword>
<dbReference type="InterPro" id="IPR048466">
    <property type="entry name" value="DNA_pol3_delta-like_C"/>
</dbReference>
<evidence type="ECO:0000256" key="5">
    <source>
        <dbReference type="ARBA" id="ARBA00022705"/>
    </source>
</evidence>
<evidence type="ECO:0000259" key="10">
    <source>
        <dbReference type="Pfam" id="PF21694"/>
    </source>
</evidence>
<dbReference type="PANTHER" id="PTHR34388:SF1">
    <property type="entry name" value="DNA POLYMERASE III SUBUNIT DELTA"/>
    <property type="match status" value="1"/>
</dbReference>
<reference evidence="11 12" key="1">
    <citation type="submission" date="2020-08" db="EMBL/GenBank/DDBJ databases">
        <title>A Genomic Blueprint of the Chicken Gut Microbiome.</title>
        <authorList>
            <person name="Gilroy R."/>
            <person name="Ravi A."/>
            <person name="Getino M."/>
            <person name="Pursley I."/>
            <person name="Horton D.L."/>
            <person name="Alikhan N.-F."/>
            <person name="Baker D."/>
            <person name="Gharbi K."/>
            <person name="Hall N."/>
            <person name="Watson M."/>
            <person name="Adriaenssens E.M."/>
            <person name="Foster-Nyarko E."/>
            <person name="Jarju S."/>
            <person name="Secka A."/>
            <person name="Antonio M."/>
            <person name="Oren A."/>
            <person name="Chaudhuri R."/>
            <person name="La Ragione R.M."/>
            <person name="Hildebrand F."/>
            <person name="Pallen M.J."/>
        </authorList>
    </citation>
    <scope>NUCLEOTIDE SEQUENCE [LARGE SCALE GENOMIC DNA]</scope>
    <source>
        <strain evidence="11 12">Sa2BVA9</strain>
    </source>
</reference>
<dbReference type="Proteomes" id="UP000608071">
    <property type="component" value="Unassembled WGS sequence"/>
</dbReference>
<keyword evidence="3 11" id="KW-0808">Transferase</keyword>
<dbReference type="InterPro" id="IPR027417">
    <property type="entry name" value="P-loop_NTPase"/>
</dbReference>
<dbReference type="EMBL" id="JACSQL010000002">
    <property type="protein sequence ID" value="MBD7967558.1"/>
    <property type="molecule type" value="Genomic_DNA"/>
</dbReference>
<dbReference type="SUPFAM" id="SSF48019">
    <property type="entry name" value="post-AAA+ oligomerization domain-like"/>
    <property type="match status" value="1"/>
</dbReference>
<evidence type="ECO:0000256" key="3">
    <source>
        <dbReference type="ARBA" id="ARBA00022679"/>
    </source>
</evidence>
<protein>
    <recommendedName>
        <fullName evidence="2">DNA polymerase III subunit delta</fullName>
        <ecNumber evidence="1">2.7.7.7</ecNumber>
    </recommendedName>
</protein>
<comment type="similarity">
    <text evidence="7">Belongs to the DNA polymerase HolA subunit family.</text>
</comment>
<dbReference type="SUPFAM" id="SSF52540">
    <property type="entry name" value="P-loop containing nucleoside triphosphate hydrolases"/>
    <property type="match status" value="1"/>
</dbReference>
<evidence type="ECO:0000256" key="8">
    <source>
        <dbReference type="ARBA" id="ARBA00049244"/>
    </source>
</evidence>
<gene>
    <name evidence="11" type="primary">holA</name>
    <name evidence="11" type="ORF">H9647_05750</name>
</gene>
<dbReference type="RefSeq" id="WP_191798814.1">
    <property type="nucleotide sequence ID" value="NZ_JACSQL010000002.1"/>
</dbReference>
<dbReference type="NCBIfam" id="TIGR01128">
    <property type="entry name" value="holA"/>
    <property type="match status" value="1"/>
</dbReference>
<evidence type="ECO:0000256" key="6">
    <source>
        <dbReference type="ARBA" id="ARBA00022932"/>
    </source>
</evidence>